<feature type="region of interest" description="Disordered" evidence="1">
    <location>
        <begin position="42"/>
        <end position="67"/>
    </location>
</feature>
<reference evidence="2" key="1">
    <citation type="submission" date="2020-08" db="EMBL/GenBank/DDBJ databases">
        <title>Multicomponent nature underlies the extraordinary mechanical properties of spider dragline silk.</title>
        <authorList>
            <person name="Kono N."/>
            <person name="Nakamura H."/>
            <person name="Mori M."/>
            <person name="Yoshida Y."/>
            <person name="Ohtoshi R."/>
            <person name="Malay A.D."/>
            <person name="Moran D.A.P."/>
            <person name="Tomita M."/>
            <person name="Numata K."/>
            <person name="Arakawa K."/>
        </authorList>
    </citation>
    <scope>NUCLEOTIDE SEQUENCE</scope>
</reference>
<gene>
    <name evidence="2" type="ORF">TNIN_347871</name>
</gene>
<proteinExistence type="predicted"/>
<comment type="caution">
    <text evidence="2">The sequence shown here is derived from an EMBL/GenBank/DDBJ whole genome shotgun (WGS) entry which is preliminary data.</text>
</comment>
<protein>
    <submittedName>
        <fullName evidence="2">Uncharacterized protein</fullName>
    </submittedName>
</protein>
<name>A0A8X6YF26_9ARAC</name>
<dbReference type="Proteomes" id="UP000886998">
    <property type="component" value="Unassembled WGS sequence"/>
</dbReference>
<evidence type="ECO:0000313" key="2">
    <source>
        <dbReference type="EMBL" id="GFY69841.1"/>
    </source>
</evidence>
<sequence>MRLVFETASLSFSSSSMVSSEHILDSLNLTLQKSIGASTNDYRLSENKRCHRRSSSGRRGDKQKQHRWVRQLDDKDIIVLI</sequence>
<evidence type="ECO:0000313" key="3">
    <source>
        <dbReference type="Proteomes" id="UP000886998"/>
    </source>
</evidence>
<keyword evidence="3" id="KW-1185">Reference proteome</keyword>
<accession>A0A8X6YF26</accession>
<dbReference type="AlphaFoldDB" id="A0A8X6YF26"/>
<organism evidence="2 3">
    <name type="scientific">Trichonephila inaurata madagascariensis</name>
    <dbReference type="NCBI Taxonomy" id="2747483"/>
    <lineage>
        <taxon>Eukaryota</taxon>
        <taxon>Metazoa</taxon>
        <taxon>Ecdysozoa</taxon>
        <taxon>Arthropoda</taxon>
        <taxon>Chelicerata</taxon>
        <taxon>Arachnida</taxon>
        <taxon>Araneae</taxon>
        <taxon>Araneomorphae</taxon>
        <taxon>Entelegynae</taxon>
        <taxon>Araneoidea</taxon>
        <taxon>Nephilidae</taxon>
        <taxon>Trichonephila</taxon>
        <taxon>Trichonephila inaurata</taxon>
    </lineage>
</organism>
<dbReference type="EMBL" id="BMAV01017827">
    <property type="protein sequence ID" value="GFY69841.1"/>
    <property type="molecule type" value="Genomic_DNA"/>
</dbReference>
<evidence type="ECO:0000256" key="1">
    <source>
        <dbReference type="SAM" id="MobiDB-lite"/>
    </source>
</evidence>